<dbReference type="EMBL" id="UINC01002600">
    <property type="protein sequence ID" value="SUZ98382.1"/>
    <property type="molecule type" value="Genomic_DNA"/>
</dbReference>
<gene>
    <name evidence="1" type="ORF">METZ01_LOCUS51236</name>
</gene>
<evidence type="ECO:0000313" key="1">
    <source>
        <dbReference type="EMBL" id="SUZ98382.1"/>
    </source>
</evidence>
<dbReference type="AlphaFoldDB" id="A0A381S2S8"/>
<protein>
    <submittedName>
        <fullName evidence="1">Uncharacterized protein</fullName>
    </submittedName>
</protein>
<name>A0A381S2S8_9ZZZZ</name>
<accession>A0A381S2S8</accession>
<reference evidence="1" key="1">
    <citation type="submission" date="2018-05" db="EMBL/GenBank/DDBJ databases">
        <authorList>
            <person name="Lanie J.A."/>
            <person name="Ng W.-L."/>
            <person name="Kazmierczak K.M."/>
            <person name="Andrzejewski T.M."/>
            <person name="Davidsen T.M."/>
            <person name="Wayne K.J."/>
            <person name="Tettelin H."/>
            <person name="Glass J.I."/>
            <person name="Rusch D."/>
            <person name="Podicherti R."/>
            <person name="Tsui H.-C.T."/>
            <person name="Winkler M.E."/>
        </authorList>
    </citation>
    <scope>NUCLEOTIDE SEQUENCE</scope>
</reference>
<proteinExistence type="predicted"/>
<sequence>MFGSTLSNPASLKALYLLLRVVMNDLKNIFDLSFP</sequence>
<organism evidence="1">
    <name type="scientific">marine metagenome</name>
    <dbReference type="NCBI Taxonomy" id="408172"/>
    <lineage>
        <taxon>unclassified sequences</taxon>
        <taxon>metagenomes</taxon>
        <taxon>ecological metagenomes</taxon>
    </lineage>
</organism>